<comment type="caution">
    <text evidence="1">The sequence shown here is derived from an EMBL/GenBank/DDBJ whole genome shotgun (WGS) entry which is preliminary data.</text>
</comment>
<name>A0A8H7SDI0_9FUNG</name>
<organism evidence="1 2">
    <name type="scientific">Circinella minor</name>
    <dbReference type="NCBI Taxonomy" id="1195481"/>
    <lineage>
        <taxon>Eukaryota</taxon>
        <taxon>Fungi</taxon>
        <taxon>Fungi incertae sedis</taxon>
        <taxon>Mucoromycota</taxon>
        <taxon>Mucoromycotina</taxon>
        <taxon>Mucoromycetes</taxon>
        <taxon>Mucorales</taxon>
        <taxon>Lichtheimiaceae</taxon>
        <taxon>Circinella</taxon>
    </lineage>
</organism>
<keyword evidence="2" id="KW-1185">Reference proteome</keyword>
<dbReference type="AlphaFoldDB" id="A0A8H7SDI0"/>
<dbReference type="Proteomes" id="UP000646827">
    <property type="component" value="Unassembled WGS sequence"/>
</dbReference>
<sequence length="98" mass="11309">MSSGFHCGRTKKLNQAVVNEELNTALEKLNSRIFTICFLLRKIIYEAVNYVANQFTRILANHCFPITLHAFRDDIDDDLTRSLFNLEANSDQNDERAD</sequence>
<dbReference type="EMBL" id="JAEPRB010000001">
    <property type="protein sequence ID" value="KAG2228344.1"/>
    <property type="molecule type" value="Genomic_DNA"/>
</dbReference>
<accession>A0A8H7SDI0</accession>
<proteinExistence type="predicted"/>
<gene>
    <name evidence="1" type="ORF">INT45_011136</name>
</gene>
<dbReference type="OrthoDB" id="447314at2759"/>
<evidence type="ECO:0000313" key="2">
    <source>
        <dbReference type="Proteomes" id="UP000646827"/>
    </source>
</evidence>
<evidence type="ECO:0000313" key="1">
    <source>
        <dbReference type="EMBL" id="KAG2228344.1"/>
    </source>
</evidence>
<protein>
    <submittedName>
        <fullName evidence="1">Uncharacterized protein</fullName>
    </submittedName>
</protein>
<reference evidence="1 2" key="1">
    <citation type="submission" date="2020-12" db="EMBL/GenBank/DDBJ databases">
        <title>Metabolic potential, ecology and presence of endohyphal bacteria is reflected in genomic diversity of Mucoromycotina.</title>
        <authorList>
            <person name="Muszewska A."/>
            <person name="Okrasinska A."/>
            <person name="Steczkiewicz K."/>
            <person name="Drgas O."/>
            <person name="Orlowska M."/>
            <person name="Perlinska-Lenart U."/>
            <person name="Aleksandrzak-Piekarczyk T."/>
            <person name="Szatraj K."/>
            <person name="Zielenkiewicz U."/>
            <person name="Pilsyk S."/>
            <person name="Malc E."/>
            <person name="Mieczkowski P."/>
            <person name="Kruszewska J.S."/>
            <person name="Biernat P."/>
            <person name="Pawlowska J."/>
        </authorList>
    </citation>
    <scope>NUCLEOTIDE SEQUENCE [LARGE SCALE GENOMIC DNA]</scope>
    <source>
        <strain evidence="1 2">CBS 142.35</strain>
    </source>
</reference>